<feature type="transmembrane region" description="Helical" evidence="1">
    <location>
        <begin position="128"/>
        <end position="151"/>
    </location>
</feature>
<dbReference type="Proteomes" id="UP000175968">
    <property type="component" value="Chromosome"/>
</dbReference>
<gene>
    <name evidence="2" type="ORF">EM308_00230</name>
</gene>
<feature type="transmembrane region" description="Helical" evidence="1">
    <location>
        <begin position="39"/>
        <end position="58"/>
    </location>
</feature>
<feature type="transmembrane region" description="Helical" evidence="1">
    <location>
        <begin position="96"/>
        <end position="116"/>
    </location>
</feature>
<dbReference type="KEGG" id="fgl:EM308_00230"/>
<evidence type="ECO:0000313" key="3">
    <source>
        <dbReference type="Proteomes" id="UP000175968"/>
    </source>
</evidence>
<proteinExistence type="predicted"/>
<evidence type="ECO:0000256" key="1">
    <source>
        <dbReference type="SAM" id="Phobius"/>
    </source>
</evidence>
<name>A0AAC9I3H3_9FLAO</name>
<keyword evidence="1" id="KW-0472">Membrane</keyword>
<protein>
    <submittedName>
        <fullName evidence="2">Uncharacterized protein</fullName>
    </submittedName>
</protein>
<reference evidence="2 3" key="1">
    <citation type="submission" date="2016-10" db="EMBL/GenBank/DDBJ databases">
        <title>Flavobacterium gilvum sp. nov., isolated from stream water.</title>
        <authorList>
            <person name="Shin S.-K."/>
            <person name="Cho Y.-J."/>
            <person name="Yi H."/>
        </authorList>
    </citation>
    <scope>NUCLEOTIDE SEQUENCE [LARGE SCALE GENOMIC DNA]</scope>
    <source>
        <strain evidence="2 3">EM1308</strain>
    </source>
</reference>
<feature type="transmembrane region" description="Helical" evidence="1">
    <location>
        <begin position="175"/>
        <end position="194"/>
    </location>
</feature>
<keyword evidence="1" id="KW-0812">Transmembrane</keyword>
<keyword evidence="1" id="KW-1133">Transmembrane helix</keyword>
<organism evidence="2 3">
    <name type="scientific">Flavobacterium gilvum</name>
    <dbReference type="NCBI Taxonomy" id="1492737"/>
    <lineage>
        <taxon>Bacteria</taxon>
        <taxon>Pseudomonadati</taxon>
        <taxon>Bacteroidota</taxon>
        <taxon>Flavobacteriia</taxon>
        <taxon>Flavobacteriales</taxon>
        <taxon>Flavobacteriaceae</taxon>
        <taxon>Flavobacterium</taxon>
    </lineage>
</organism>
<dbReference type="EMBL" id="CP017479">
    <property type="protein sequence ID" value="AOW08063.1"/>
    <property type="molecule type" value="Genomic_DNA"/>
</dbReference>
<sequence>MMAVGVVVGTAFPDLSNQIKTSNYLLCPGSSFEKLMVQFLLRIGLFVPIALGIFWIVIRLAKASLTPGESGLDLSLIPYFEFRFLVSNYKNELDDIWKILFMIFGFLSYGIYLFAGTTYFKRYALIKTVIVSVVLWGTSVLFVILLSHIFYPENHGFGIILRDFVITEHLDSSQMFALLFSLFSWMFFLAIAYFKLKEREA</sequence>
<dbReference type="AlphaFoldDB" id="A0AAC9I3H3"/>
<accession>A0AAC9I3H3</accession>
<keyword evidence="3" id="KW-1185">Reference proteome</keyword>
<evidence type="ECO:0000313" key="2">
    <source>
        <dbReference type="EMBL" id="AOW08063.1"/>
    </source>
</evidence>